<dbReference type="Gene3D" id="1.20.120.450">
    <property type="entry name" value="dinb family like domain"/>
    <property type="match status" value="1"/>
</dbReference>
<gene>
    <name evidence="1" type="ORF">WAZ07_12775</name>
</gene>
<sequence>MDIAKAYLQCAVENFQAIKKQGDRTFSQLTYEELCWIPHEEANSIAILVKHLYGNMRSRWTNFLMTDGEKKDRNRDDEFEGGYASKEELLHAWEEGWLFVFRTLESITVHDVLKTVYIRREPHTVMQAIERQIAHYASHVGQIIYIGKLLKEKEWTCLSIPRGKSNQFLQK</sequence>
<reference evidence="1 2" key="1">
    <citation type="submission" date="2024-01" db="EMBL/GenBank/DDBJ databases">
        <title>Seven novel Bacillus-like species.</title>
        <authorList>
            <person name="Liu G."/>
        </authorList>
    </citation>
    <scope>NUCLEOTIDE SEQUENCE [LARGE SCALE GENOMIC DNA]</scope>
    <source>
        <strain evidence="1 2">FJAT-51639</strain>
    </source>
</reference>
<protein>
    <submittedName>
        <fullName evidence="1">DUF1572 domain-containing protein</fullName>
    </submittedName>
</protein>
<dbReference type="EMBL" id="JBAWSX010000006">
    <property type="protein sequence ID" value="MEI4802178.1"/>
    <property type="molecule type" value="Genomic_DNA"/>
</dbReference>
<dbReference type="Pfam" id="PF07609">
    <property type="entry name" value="DUF1572"/>
    <property type="match status" value="1"/>
</dbReference>
<accession>A0ABU8FHL1</accession>
<dbReference type="SUPFAM" id="SSF109854">
    <property type="entry name" value="DinB/YfiT-like putative metalloenzymes"/>
    <property type="match status" value="1"/>
</dbReference>
<comment type="caution">
    <text evidence="1">The sequence shown here is derived from an EMBL/GenBank/DDBJ whole genome shotgun (WGS) entry which is preliminary data.</text>
</comment>
<dbReference type="RefSeq" id="WP_336472756.1">
    <property type="nucleotide sequence ID" value="NZ_JBAWSX010000006.1"/>
</dbReference>
<evidence type="ECO:0000313" key="1">
    <source>
        <dbReference type="EMBL" id="MEI4802178.1"/>
    </source>
</evidence>
<organism evidence="1 2">
    <name type="scientific">Bacillus bruguierae</name>
    <dbReference type="NCBI Taxonomy" id="3127667"/>
    <lineage>
        <taxon>Bacteria</taxon>
        <taxon>Bacillati</taxon>
        <taxon>Bacillota</taxon>
        <taxon>Bacilli</taxon>
        <taxon>Bacillales</taxon>
        <taxon>Bacillaceae</taxon>
        <taxon>Bacillus</taxon>
    </lineage>
</organism>
<dbReference type="Proteomes" id="UP001372526">
    <property type="component" value="Unassembled WGS sequence"/>
</dbReference>
<dbReference type="InterPro" id="IPR011466">
    <property type="entry name" value="DUF1572"/>
</dbReference>
<name>A0ABU8FHL1_9BACI</name>
<proteinExistence type="predicted"/>
<dbReference type="InterPro" id="IPR034660">
    <property type="entry name" value="DinB/YfiT-like"/>
</dbReference>
<keyword evidence="2" id="KW-1185">Reference proteome</keyword>
<evidence type="ECO:0000313" key="2">
    <source>
        <dbReference type="Proteomes" id="UP001372526"/>
    </source>
</evidence>